<organism evidence="5 6">
    <name type="scientific">Sporosarcina newyorkensis 2681</name>
    <dbReference type="NCBI Taxonomy" id="1027292"/>
    <lineage>
        <taxon>Bacteria</taxon>
        <taxon>Bacillati</taxon>
        <taxon>Bacillota</taxon>
        <taxon>Bacilli</taxon>
        <taxon>Bacillales</taxon>
        <taxon>Caryophanaceae</taxon>
        <taxon>Sporosarcina</taxon>
    </lineage>
</organism>
<dbReference type="Pfam" id="PF00575">
    <property type="entry name" value="S1"/>
    <property type="match status" value="4"/>
</dbReference>
<dbReference type="InterPro" id="IPR012340">
    <property type="entry name" value="NA-bd_OB-fold"/>
</dbReference>
<dbReference type="InterPro" id="IPR003029">
    <property type="entry name" value="S1_domain"/>
</dbReference>
<dbReference type="Gene3D" id="2.40.50.140">
    <property type="entry name" value="Nucleic acid-binding proteins"/>
    <property type="match status" value="4"/>
</dbReference>
<dbReference type="GO" id="GO:0003729">
    <property type="term" value="F:mRNA binding"/>
    <property type="evidence" value="ECO:0007669"/>
    <property type="project" value="TreeGrafter"/>
</dbReference>
<dbReference type="eggNOG" id="COG0539">
    <property type="taxonomic scope" value="Bacteria"/>
</dbReference>
<dbReference type="FunFam" id="2.40.50.140:FF:000051">
    <property type="entry name" value="RNA-binding transcriptional accessory protein"/>
    <property type="match status" value="2"/>
</dbReference>
<dbReference type="HOGENOM" id="CLU_015805_4_5_9"/>
<dbReference type="CDD" id="cd04465">
    <property type="entry name" value="S1_RPS1_repeat_ec2_hs2"/>
    <property type="match status" value="1"/>
</dbReference>
<evidence type="ECO:0000313" key="6">
    <source>
        <dbReference type="Proteomes" id="UP000005316"/>
    </source>
</evidence>
<proteinExistence type="inferred from homology"/>
<evidence type="ECO:0000256" key="2">
    <source>
        <dbReference type="ARBA" id="ARBA00022980"/>
    </source>
</evidence>
<dbReference type="GO" id="GO:0006412">
    <property type="term" value="P:translation"/>
    <property type="evidence" value="ECO:0007669"/>
    <property type="project" value="TreeGrafter"/>
</dbReference>
<dbReference type="GO" id="GO:0003735">
    <property type="term" value="F:structural constituent of ribosome"/>
    <property type="evidence" value="ECO:0007669"/>
    <property type="project" value="TreeGrafter"/>
</dbReference>
<dbReference type="AlphaFoldDB" id="F9DNT8"/>
<comment type="caution">
    <text evidence="5">The sequence shown here is derived from an EMBL/GenBank/DDBJ whole genome shotgun (WGS) entry which is preliminary data.</text>
</comment>
<dbReference type="EMBL" id="AFPZ01000014">
    <property type="protein sequence ID" value="EGQ27581.1"/>
    <property type="molecule type" value="Genomic_DNA"/>
</dbReference>
<evidence type="ECO:0000256" key="3">
    <source>
        <dbReference type="ARBA" id="ARBA00023274"/>
    </source>
</evidence>
<sequence>MQFFVFKCRFEYYRDKIHYGGGLHMTEEMNMDEVKEYREGDHVTGIVTKVEEKSVTVEIAGAPFDGVIPISELSSLHIEKAADAVEVGDELKLAITKVEDDAYVLSKRQVDAENAWDSLKEQFENGEIIETEVKDVVKGGLVVDLGVRGFIPASLVEDHFVESFEDYKGRTMTFKIVEMDQEKNRLILSHRAVVQEQNDKKKEEALSSIQEGDVLDGTVQRIASFGAFVDIGGVDGLVHISQISHGHIESVSDVLKEGDEIKVRVLSVDRDAERVSLSIKDTLPGPWENVAEKAPIGSVLEGTVKRLVAYGAFVEIFPGVEGLVHISRIAHTHIGTPHEVLEEGQTVQVKVLDVNPEEKRISLSIKDLLEKEDDPREENFSYEMPEETTGFSFGDVIGDQLKKFKE</sequence>
<evidence type="ECO:0000259" key="4">
    <source>
        <dbReference type="PROSITE" id="PS50126"/>
    </source>
</evidence>
<gene>
    <name evidence="5" type="primary">rpsA</name>
    <name evidence="5" type="ORF">HMPREF9372_0468</name>
</gene>
<protein>
    <submittedName>
        <fullName evidence="5">30S ribosomal protein S1</fullName>
    </submittedName>
</protein>
<feature type="domain" description="S1 motif" evidence="4">
    <location>
        <begin position="40"/>
        <end position="108"/>
    </location>
</feature>
<comment type="similarity">
    <text evidence="1">Belongs to the bacterial ribosomal protein bS1 family.</text>
</comment>
<dbReference type="PROSITE" id="PS50126">
    <property type="entry name" value="S1"/>
    <property type="match status" value="4"/>
</dbReference>
<feature type="domain" description="S1 motif" evidence="4">
    <location>
        <begin position="126"/>
        <end position="191"/>
    </location>
</feature>
<dbReference type="InterPro" id="IPR050437">
    <property type="entry name" value="Ribos_protein_bS1-like"/>
</dbReference>
<name>F9DNT8_9BACL</name>
<feature type="domain" description="S1 motif" evidence="4">
    <location>
        <begin position="297"/>
        <end position="366"/>
    </location>
</feature>
<evidence type="ECO:0000256" key="1">
    <source>
        <dbReference type="ARBA" id="ARBA00006767"/>
    </source>
</evidence>
<feature type="domain" description="S1 motif" evidence="4">
    <location>
        <begin position="212"/>
        <end position="280"/>
    </location>
</feature>
<dbReference type="NCBIfam" id="NF005208">
    <property type="entry name" value="PRK06676.1"/>
    <property type="match status" value="1"/>
</dbReference>
<reference evidence="5 6" key="1">
    <citation type="submission" date="2011-04" db="EMBL/GenBank/DDBJ databases">
        <authorList>
            <person name="Muzny D."/>
            <person name="Qin X."/>
            <person name="Deng J."/>
            <person name="Jiang H."/>
            <person name="Liu Y."/>
            <person name="Qu J."/>
            <person name="Song X.-Z."/>
            <person name="Zhang L."/>
            <person name="Thornton R."/>
            <person name="Coyle M."/>
            <person name="Francisco L."/>
            <person name="Jackson L."/>
            <person name="Javaid M."/>
            <person name="Korchina V."/>
            <person name="Kovar C."/>
            <person name="Mata R."/>
            <person name="Mathew T."/>
            <person name="Ngo R."/>
            <person name="Nguyen L."/>
            <person name="Nguyen N."/>
            <person name="Okwuonu G."/>
            <person name="Ongeri F."/>
            <person name="Pham C."/>
            <person name="Simmons D."/>
            <person name="Wilczek-Boney K."/>
            <person name="Hale W."/>
            <person name="Jakkamsetti A."/>
            <person name="Pham P."/>
            <person name="Ruth R."/>
            <person name="San Lucas F."/>
            <person name="Warren J."/>
            <person name="Zhang J."/>
            <person name="Zhao Z."/>
            <person name="Zhou C."/>
            <person name="Zhu D."/>
            <person name="Lee S."/>
            <person name="Bess C."/>
            <person name="Blankenburg K."/>
            <person name="Forbes L."/>
            <person name="Fu Q."/>
            <person name="Gubbala S."/>
            <person name="Hirani K."/>
            <person name="Jayaseelan J.C."/>
            <person name="Lara F."/>
            <person name="Munidasa M."/>
            <person name="Palculict T."/>
            <person name="Patil S."/>
            <person name="Pu L.-L."/>
            <person name="Saada N."/>
            <person name="Tang L."/>
            <person name="Weissenberger G."/>
            <person name="Zhu Y."/>
            <person name="Hemphill L."/>
            <person name="Shang Y."/>
            <person name="Youmans B."/>
            <person name="Ayvaz T."/>
            <person name="Ross M."/>
            <person name="Santibanez J."/>
            <person name="Aqrawi P."/>
            <person name="Gross S."/>
            <person name="Joshi V."/>
            <person name="Fowler G."/>
            <person name="Nazareth L."/>
            <person name="Reid J."/>
            <person name="Worley K."/>
            <person name="Petrosino J."/>
            <person name="Highlander S."/>
            <person name="Gibbs R."/>
        </authorList>
    </citation>
    <scope>NUCLEOTIDE SEQUENCE [LARGE SCALE GENOMIC DNA]</scope>
    <source>
        <strain evidence="5 6">2681</strain>
    </source>
</reference>
<dbReference type="GO" id="GO:0022627">
    <property type="term" value="C:cytosolic small ribosomal subunit"/>
    <property type="evidence" value="ECO:0007669"/>
    <property type="project" value="TreeGrafter"/>
</dbReference>
<evidence type="ECO:0000313" key="5">
    <source>
        <dbReference type="EMBL" id="EGQ27581.1"/>
    </source>
</evidence>
<dbReference type="PANTHER" id="PTHR10724:SF7">
    <property type="entry name" value="SMALL RIBOSOMAL SUBUNIT PROTEIN BS1C"/>
    <property type="match status" value="1"/>
</dbReference>
<dbReference type="PANTHER" id="PTHR10724">
    <property type="entry name" value="30S RIBOSOMAL PROTEIN S1"/>
    <property type="match status" value="1"/>
</dbReference>
<dbReference type="SMART" id="SM00316">
    <property type="entry name" value="S1"/>
    <property type="match status" value="4"/>
</dbReference>
<dbReference type="CDD" id="cd05687">
    <property type="entry name" value="S1_RPS1_repeat_ec1_hs1"/>
    <property type="match status" value="1"/>
</dbReference>
<accession>F9DNT8</accession>
<dbReference type="STRING" id="759851.SAMN04244570_0496"/>
<dbReference type="InterPro" id="IPR035104">
    <property type="entry name" value="Ribosomal_protein_S1-like"/>
</dbReference>
<dbReference type="PRINTS" id="PR00681">
    <property type="entry name" value="RIBOSOMALS1"/>
</dbReference>
<keyword evidence="2 5" id="KW-0689">Ribosomal protein</keyword>
<dbReference type="SUPFAM" id="SSF50249">
    <property type="entry name" value="Nucleic acid-binding proteins"/>
    <property type="match status" value="4"/>
</dbReference>
<dbReference type="Proteomes" id="UP000005316">
    <property type="component" value="Unassembled WGS sequence"/>
</dbReference>
<keyword evidence="3" id="KW-0687">Ribonucleoprotein</keyword>
<dbReference type="CDD" id="cd05688">
    <property type="entry name" value="S1_RPS1_repeat_ec3"/>
    <property type="match status" value="1"/>
</dbReference>